<evidence type="ECO:0000313" key="2">
    <source>
        <dbReference type="Proteomes" id="UP001500556"/>
    </source>
</evidence>
<protein>
    <submittedName>
        <fullName evidence="1">Uncharacterized protein</fullName>
    </submittedName>
</protein>
<gene>
    <name evidence="1" type="ORF">GCM10025782_17820</name>
</gene>
<dbReference type="RefSeq" id="WP_345502583.1">
    <property type="nucleotide sequence ID" value="NZ_BAABLO010000004.1"/>
</dbReference>
<name>A0ABP8Y466_9MICO</name>
<sequence length="169" mass="18030">MARGRATPQRRRQPVIGADEDVVVRQYRYLLATATLDALEGIHVEVLDTMPEVERLSVLRSLGDSFGTGGHLGAEQVGKIAHLVAVGGHRHPRAWIEGLGPELARRLAEGALDSEASFGRLNGYAFWDGTSAEPVEQAGPNDGFDPSANRYRVDADPRFNMGGGIGGGG</sequence>
<proteinExistence type="predicted"/>
<keyword evidence="2" id="KW-1185">Reference proteome</keyword>
<dbReference type="EMBL" id="BAABLO010000004">
    <property type="protein sequence ID" value="GAA4720692.1"/>
    <property type="molecule type" value="Genomic_DNA"/>
</dbReference>
<evidence type="ECO:0000313" key="1">
    <source>
        <dbReference type="EMBL" id="GAA4720692.1"/>
    </source>
</evidence>
<reference evidence="2" key="1">
    <citation type="journal article" date="2019" name="Int. J. Syst. Evol. Microbiol.">
        <title>The Global Catalogue of Microorganisms (GCM) 10K type strain sequencing project: providing services to taxonomists for standard genome sequencing and annotation.</title>
        <authorList>
            <consortium name="The Broad Institute Genomics Platform"/>
            <consortium name="The Broad Institute Genome Sequencing Center for Infectious Disease"/>
            <person name="Wu L."/>
            <person name="Ma J."/>
        </authorList>
    </citation>
    <scope>NUCLEOTIDE SEQUENCE [LARGE SCALE GENOMIC DNA]</scope>
    <source>
        <strain evidence="2">JCM 18961</strain>
    </source>
</reference>
<comment type="caution">
    <text evidence="1">The sequence shown here is derived from an EMBL/GenBank/DDBJ whole genome shotgun (WGS) entry which is preliminary data.</text>
</comment>
<dbReference type="Proteomes" id="UP001500556">
    <property type="component" value="Unassembled WGS sequence"/>
</dbReference>
<accession>A0ABP8Y466</accession>
<organism evidence="1 2">
    <name type="scientific">Pedococcus ginsenosidimutans</name>
    <dbReference type="NCBI Taxonomy" id="490570"/>
    <lineage>
        <taxon>Bacteria</taxon>
        <taxon>Bacillati</taxon>
        <taxon>Actinomycetota</taxon>
        <taxon>Actinomycetes</taxon>
        <taxon>Micrococcales</taxon>
        <taxon>Intrasporangiaceae</taxon>
        <taxon>Pedococcus</taxon>
    </lineage>
</organism>